<accession>A0A2T3FQC1</accession>
<sequence length="334" mass="37054">MRENILNIEDLSIWYRTYRGYSKVVDHINLQVGKGEKIGLVGESGCGKTTTMKTVMGVLGKDLIHVPDGKIDFAGKNVLEMKQSELLQLRRTGISMISQSPMSALNPVFTIGQQLTDIIKYSGLYKKNDKKAITEAAHQALTSVMLSDPDRIMASYPHQLSGGMRQRVCIASALVTPKELLIADEPCTALDVTIQDQIHHLLRVLVEEKKRSLIMITHSLGVARELVDRIYIMYGGNIVETCRTEDLFKSPSHPYTQGLLSCVPRLSGGGLSAGIYGYVPDYVNPPEGCRFAPRCPYATEICKKKRPPVVEIEPEHKVACFRYADGKTEKEGAE</sequence>
<dbReference type="SMART" id="SM00382">
    <property type="entry name" value="AAA"/>
    <property type="match status" value="1"/>
</dbReference>
<evidence type="ECO:0000256" key="5">
    <source>
        <dbReference type="ARBA" id="ARBA00022741"/>
    </source>
</evidence>
<organism evidence="9 10">
    <name type="scientific">Clostridium fessum</name>
    <dbReference type="NCBI Taxonomy" id="2126740"/>
    <lineage>
        <taxon>Bacteria</taxon>
        <taxon>Bacillati</taxon>
        <taxon>Bacillota</taxon>
        <taxon>Clostridia</taxon>
        <taxon>Eubacteriales</taxon>
        <taxon>Clostridiaceae</taxon>
        <taxon>Clostridium</taxon>
    </lineage>
</organism>
<evidence type="ECO:0000256" key="4">
    <source>
        <dbReference type="ARBA" id="ARBA00022475"/>
    </source>
</evidence>
<keyword evidence="4" id="KW-1003">Cell membrane</keyword>
<dbReference type="Gene3D" id="3.40.50.300">
    <property type="entry name" value="P-loop containing nucleotide triphosphate hydrolases"/>
    <property type="match status" value="1"/>
</dbReference>
<dbReference type="CDD" id="cd03257">
    <property type="entry name" value="ABC_NikE_OppD_transporters"/>
    <property type="match status" value="1"/>
</dbReference>
<gene>
    <name evidence="9" type="ORF">C7U56_06095</name>
</gene>
<keyword evidence="10" id="KW-1185">Reference proteome</keyword>
<name>A0A2T3FQC1_9CLOT</name>
<comment type="similarity">
    <text evidence="2">Belongs to the ABC transporter superfamily.</text>
</comment>
<dbReference type="GO" id="GO:0016887">
    <property type="term" value="F:ATP hydrolysis activity"/>
    <property type="evidence" value="ECO:0007669"/>
    <property type="project" value="InterPro"/>
</dbReference>
<dbReference type="InterPro" id="IPR003593">
    <property type="entry name" value="AAA+_ATPase"/>
</dbReference>
<evidence type="ECO:0000313" key="10">
    <source>
        <dbReference type="Proteomes" id="UP000241048"/>
    </source>
</evidence>
<evidence type="ECO:0000256" key="1">
    <source>
        <dbReference type="ARBA" id="ARBA00004202"/>
    </source>
</evidence>
<dbReference type="RefSeq" id="WP_107000606.1">
    <property type="nucleotide sequence ID" value="NZ_JAQDBF010000003.1"/>
</dbReference>
<dbReference type="PANTHER" id="PTHR43297:SF2">
    <property type="entry name" value="DIPEPTIDE TRANSPORT ATP-BINDING PROTEIN DPPD"/>
    <property type="match status" value="1"/>
</dbReference>
<dbReference type="Pfam" id="PF08352">
    <property type="entry name" value="oligo_HPY"/>
    <property type="match status" value="1"/>
</dbReference>
<comment type="subcellular location">
    <subcellularLocation>
        <location evidence="1">Cell membrane</location>
        <topology evidence="1">Peripheral membrane protein</topology>
    </subcellularLocation>
</comment>
<dbReference type="PROSITE" id="PS50893">
    <property type="entry name" value="ABC_TRANSPORTER_2"/>
    <property type="match status" value="1"/>
</dbReference>
<dbReference type="FunFam" id="3.40.50.300:FF:000016">
    <property type="entry name" value="Oligopeptide ABC transporter ATP-binding component"/>
    <property type="match status" value="1"/>
</dbReference>
<reference evidence="9 10" key="1">
    <citation type="submission" date="2018-03" db="EMBL/GenBank/DDBJ databases">
        <title>Lachnoclostridium SNUG30386 gen.nov., sp.nov., isolated from human faeces.</title>
        <authorList>
            <person name="Seo B."/>
            <person name="Jeon K."/>
            <person name="Ko G."/>
        </authorList>
    </citation>
    <scope>NUCLEOTIDE SEQUENCE [LARGE SCALE GENOMIC DNA]</scope>
    <source>
        <strain evidence="9 10">SNUG30386</strain>
    </source>
</reference>
<dbReference type="InterPro" id="IPR003439">
    <property type="entry name" value="ABC_transporter-like_ATP-bd"/>
</dbReference>
<dbReference type="NCBIfam" id="TIGR01727">
    <property type="entry name" value="oligo_HPY"/>
    <property type="match status" value="1"/>
</dbReference>
<evidence type="ECO:0000313" key="9">
    <source>
        <dbReference type="EMBL" id="PST37480.1"/>
    </source>
</evidence>
<dbReference type="InterPro" id="IPR027417">
    <property type="entry name" value="P-loop_NTPase"/>
</dbReference>
<keyword evidence="6 9" id="KW-0067">ATP-binding</keyword>
<dbReference type="GO" id="GO:0005886">
    <property type="term" value="C:plasma membrane"/>
    <property type="evidence" value="ECO:0007669"/>
    <property type="project" value="UniProtKB-SubCell"/>
</dbReference>
<dbReference type="AlphaFoldDB" id="A0A2T3FQC1"/>
<proteinExistence type="inferred from homology"/>
<evidence type="ECO:0000256" key="3">
    <source>
        <dbReference type="ARBA" id="ARBA00022448"/>
    </source>
</evidence>
<feature type="domain" description="ABC transporter" evidence="8">
    <location>
        <begin position="6"/>
        <end position="260"/>
    </location>
</feature>
<dbReference type="InterPro" id="IPR050388">
    <property type="entry name" value="ABC_Ni/Peptide_Import"/>
</dbReference>
<dbReference type="SUPFAM" id="SSF52540">
    <property type="entry name" value="P-loop containing nucleoside triphosphate hydrolases"/>
    <property type="match status" value="1"/>
</dbReference>
<comment type="caution">
    <text evidence="9">The sequence shown here is derived from an EMBL/GenBank/DDBJ whole genome shotgun (WGS) entry which is preliminary data.</text>
</comment>
<protein>
    <submittedName>
        <fullName evidence="9">Peptide ABC transporter ATP-binding protein</fullName>
    </submittedName>
</protein>
<evidence type="ECO:0000259" key="8">
    <source>
        <dbReference type="PROSITE" id="PS50893"/>
    </source>
</evidence>
<keyword evidence="3" id="KW-0813">Transport</keyword>
<dbReference type="Pfam" id="PF00005">
    <property type="entry name" value="ABC_tran"/>
    <property type="match status" value="1"/>
</dbReference>
<dbReference type="InterPro" id="IPR017871">
    <property type="entry name" value="ABC_transporter-like_CS"/>
</dbReference>
<dbReference type="InterPro" id="IPR013563">
    <property type="entry name" value="Oligopep_ABC_C"/>
</dbReference>
<dbReference type="PROSITE" id="PS00211">
    <property type="entry name" value="ABC_TRANSPORTER_1"/>
    <property type="match status" value="1"/>
</dbReference>
<dbReference type="PANTHER" id="PTHR43297">
    <property type="entry name" value="OLIGOPEPTIDE TRANSPORT ATP-BINDING PROTEIN APPD"/>
    <property type="match status" value="1"/>
</dbReference>
<dbReference type="GO" id="GO:0015833">
    <property type="term" value="P:peptide transport"/>
    <property type="evidence" value="ECO:0007669"/>
    <property type="project" value="InterPro"/>
</dbReference>
<keyword evidence="7" id="KW-0472">Membrane</keyword>
<evidence type="ECO:0000256" key="7">
    <source>
        <dbReference type="ARBA" id="ARBA00023136"/>
    </source>
</evidence>
<evidence type="ECO:0000256" key="6">
    <source>
        <dbReference type="ARBA" id="ARBA00022840"/>
    </source>
</evidence>
<keyword evidence="5" id="KW-0547">Nucleotide-binding</keyword>
<dbReference type="GO" id="GO:0005524">
    <property type="term" value="F:ATP binding"/>
    <property type="evidence" value="ECO:0007669"/>
    <property type="project" value="UniProtKB-KW"/>
</dbReference>
<dbReference type="Proteomes" id="UP000241048">
    <property type="component" value="Unassembled WGS sequence"/>
</dbReference>
<evidence type="ECO:0000256" key="2">
    <source>
        <dbReference type="ARBA" id="ARBA00005417"/>
    </source>
</evidence>
<dbReference type="EMBL" id="PYLO01000002">
    <property type="protein sequence ID" value="PST37480.1"/>
    <property type="molecule type" value="Genomic_DNA"/>
</dbReference>